<feature type="domain" description="AAA+ ATPase" evidence="5">
    <location>
        <begin position="33"/>
        <end position="153"/>
    </location>
</feature>
<evidence type="ECO:0000256" key="2">
    <source>
        <dbReference type="ARBA" id="ARBA00022705"/>
    </source>
</evidence>
<organism evidence="6 7">
    <name type="scientific">Anncaliia algerae PRA339</name>
    <dbReference type="NCBI Taxonomy" id="1288291"/>
    <lineage>
        <taxon>Eukaryota</taxon>
        <taxon>Fungi</taxon>
        <taxon>Fungi incertae sedis</taxon>
        <taxon>Microsporidia</taxon>
        <taxon>Tubulinosematoidea</taxon>
        <taxon>Tubulinosematidae</taxon>
        <taxon>Anncaliia</taxon>
    </lineage>
</organism>
<proteinExistence type="inferred from homology"/>
<accession>A0A059EYI6</accession>
<dbReference type="SUPFAM" id="SSF52540">
    <property type="entry name" value="P-loop containing nucleoside triphosphate hydrolases"/>
    <property type="match status" value="1"/>
</dbReference>
<dbReference type="GO" id="GO:0005524">
    <property type="term" value="F:ATP binding"/>
    <property type="evidence" value="ECO:0007669"/>
    <property type="project" value="UniProtKB-KW"/>
</dbReference>
<dbReference type="PANTHER" id="PTHR11669">
    <property type="entry name" value="REPLICATION FACTOR C / DNA POLYMERASE III GAMMA-TAU SUBUNIT"/>
    <property type="match status" value="1"/>
</dbReference>
<dbReference type="InterPro" id="IPR003593">
    <property type="entry name" value="AAA+_ATPase"/>
</dbReference>
<keyword evidence="2" id="KW-0235">DNA replication</keyword>
<dbReference type="OrthoDB" id="4199794at2759"/>
<sequence length="161" mass="18644">MTSLWIEKYRPKTIEDYNCPAHLKNFLTKYKENFPHLLLYGPPGTGKTTFAHLISHKNKLELNASHERGINVIRGTIKNFASSISSKNTIILDECELLTPDAQQCLRRIIEDFTNTRFIFITNYPSKIILPLKSRSLALKFDYDNKEVLEKIKVKSPFVDK</sequence>
<dbReference type="HOGENOM" id="CLU_042324_3_2_1"/>
<dbReference type="Proteomes" id="UP000030655">
    <property type="component" value="Unassembled WGS sequence"/>
</dbReference>
<dbReference type="EMBL" id="KK365218">
    <property type="protein sequence ID" value="KCZ79927.1"/>
    <property type="molecule type" value="Genomic_DNA"/>
</dbReference>
<evidence type="ECO:0000259" key="5">
    <source>
        <dbReference type="SMART" id="SM00382"/>
    </source>
</evidence>
<dbReference type="InterPro" id="IPR027417">
    <property type="entry name" value="P-loop_NTPase"/>
</dbReference>
<dbReference type="PANTHER" id="PTHR11669:SF20">
    <property type="entry name" value="REPLICATION FACTOR C SUBUNIT 4"/>
    <property type="match status" value="1"/>
</dbReference>
<dbReference type="GO" id="GO:0016887">
    <property type="term" value="F:ATP hydrolysis activity"/>
    <property type="evidence" value="ECO:0007669"/>
    <property type="project" value="InterPro"/>
</dbReference>
<dbReference type="InterPro" id="IPR050238">
    <property type="entry name" value="DNA_Rep/Repair_Clamp_Loader"/>
</dbReference>
<keyword evidence="4" id="KW-0067">ATP-binding</keyword>
<evidence type="ECO:0000256" key="1">
    <source>
        <dbReference type="ARBA" id="ARBA00005378"/>
    </source>
</evidence>
<dbReference type="AlphaFoldDB" id="A0A059EYI6"/>
<evidence type="ECO:0000256" key="3">
    <source>
        <dbReference type="ARBA" id="ARBA00022741"/>
    </source>
</evidence>
<protein>
    <recommendedName>
        <fullName evidence="5">AAA+ ATPase domain-containing protein</fullName>
    </recommendedName>
</protein>
<keyword evidence="7" id="KW-1185">Reference proteome</keyword>
<keyword evidence="3" id="KW-0547">Nucleotide-binding</keyword>
<evidence type="ECO:0000256" key="4">
    <source>
        <dbReference type="ARBA" id="ARBA00022840"/>
    </source>
</evidence>
<dbReference type="GO" id="GO:0006261">
    <property type="term" value="P:DNA-templated DNA replication"/>
    <property type="evidence" value="ECO:0007669"/>
    <property type="project" value="TreeGrafter"/>
</dbReference>
<dbReference type="GO" id="GO:0006281">
    <property type="term" value="P:DNA repair"/>
    <property type="evidence" value="ECO:0007669"/>
    <property type="project" value="TreeGrafter"/>
</dbReference>
<dbReference type="GO" id="GO:0005663">
    <property type="term" value="C:DNA replication factor C complex"/>
    <property type="evidence" value="ECO:0007669"/>
    <property type="project" value="TreeGrafter"/>
</dbReference>
<reference evidence="7" key="1">
    <citation type="submission" date="2013-02" db="EMBL/GenBank/DDBJ databases">
        <authorList>
            <consortium name="The Broad Institute Genome Sequencing Platform"/>
            <person name="Cuomo C."/>
            <person name="Becnel J."/>
            <person name="Sanscrainte N."/>
            <person name="Walker B."/>
            <person name="Young S.K."/>
            <person name="Zeng Q."/>
            <person name="Gargeya S."/>
            <person name="Fitzgerald M."/>
            <person name="Haas B."/>
            <person name="Abouelleil A."/>
            <person name="Alvarado L."/>
            <person name="Arachchi H.M."/>
            <person name="Berlin A.M."/>
            <person name="Chapman S.B."/>
            <person name="Dewar J."/>
            <person name="Goldberg J."/>
            <person name="Griggs A."/>
            <person name="Gujja S."/>
            <person name="Hansen M."/>
            <person name="Howarth C."/>
            <person name="Imamovic A."/>
            <person name="Larimer J."/>
            <person name="McCowan C."/>
            <person name="Murphy C."/>
            <person name="Neiman D."/>
            <person name="Pearson M."/>
            <person name="Priest M."/>
            <person name="Roberts A."/>
            <person name="Saif S."/>
            <person name="Shea T."/>
            <person name="Sisk P."/>
            <person name="Sykes S."/>
            <person name="Wortman J."/>
            <person name="Nusbaum C."/>
            <person name="Birren B."/>
        </authorList>
    </citation>
    <scope>NUCLEOTIDE SEQUENCE [LARGE SCALE GENOMIC DNA]</scope>
    <source>
        <strain evidence="7">PRA339</strain>
    </source>
</reference>
<gene>
    <name evidence="6" type="ORF">H312_02682</name>
</gene>
<dbReference type="InterPro" id="IPR003959">
    <property type="entry name" value="ATPase_AAA_core"/>
</dbReference>
<reference evidence="6 7" key="2">
    <citation type="submission" date="2014-03" db="EMBL/GenBank/DDBJ databases">
        <title>The Genome Sequence of Anncaliia algerae insect isolate PRA339.</title>
        <authorList>
            <consortium name="The Broad Institute Genome Sequencing Platform"/>
            <consortium name="The Broad Institute Genome Sequencing Center for Infectious Disease"/>
            <person name="Cuomo C."/>
            <person name="Becnel J."/>
            <person name="Sanscrainte N."/>
            <person name="Walker B."/>
            <person name="Young S.K."/>
            <person name="Zeng Q."/>
            <person name="Gargeya S."/>
            <person name="Fitzgerald M."/>
            <person name="Haas B."/>
            <person name="Abouelleil A."/>
            <person name="Alvarado L."/>
            <person name="Arachchi H.M."/>
            <person name="Berlin A.M."/>
            <person name="Chapman S.B."/>
            <person name="Dewar J."/>
            <person name="Goldberg J."/>
            <person name="Griggs A."/>
            <person name="Gujja S."/>
            <person name="Hansen M."/>
            <person name="Howarth C."/>
            <person name="Imamovic A."/>
            <person name="Larimer J."/>
            <person name="McCowan C."/>
            <person name="Murphy C."/>
            <person name="Neiman D."/>
            <person name="Pearson M."/>
            <person name="Priest M."/>
            <person name="Roberts A."/>
            <person name="Saif S."/>
            <person name="Shea T."/>
            <person name="Sisk P."/>
            <person name="Sykes S."/>
            <person name="Wortman J."/>
            <person name="Nusbaum C."/>
            <person name="Birren B."/>
        </authorList>
    </citation>
    <scope>NUCLEOTIDE SEQUENCE [LARGE SCALE GENOMIC DNA]</scope>
    <source>
        <strain evidence="6 7">PRA339</strain>
    </source>
</reference>
<dbReference type="Gene3D" id="3.40.50.300">
    <property type="entry name" value="P-loop containing nucleotide triphosphate hydrolases"/>
    <property type="match status" value="1"/>
</dbReference>
<dbReference type="SMART" id="SM00382">
    <property type="entry name" value="AAA"/>
    <property type="match status" value="1"/>
</dbReference>
<evidence type="ECO:0000313" key="7">
    <source>
        <dbReference type="Proteomes" id="UP000030655"/>
    </source>
</evidence>
<dbReference type="Pfam" id="PF00004">
    <property type="entry name" value="AAA"/>
    <property type="match status" value="1"/>
</dbReference>
<dbReference type="CDD" id="cd00009">
    <property type="entry name" value="AAA"/>
    <property type="match status" value="1"/>
</dbReference>
<comment type="similarity">
    <text evidence="1">Belongs to the activator 1 small subunits family.</text>
</comment>
<dbReference type="GO" id="GO:0003689">
    <property type="term" value="F:DNA clamp loader activity"/>
    <property type="evidence" value="ECO:0007669"/>
    <property type="project" value="TreeGrafter"/>
</dbReference>
<dbReference type="STRING" id="1288291.A0A059EYI6"/>
<evidence type="ECO:0000313" key="6">
    <source>
        <dbReference type="EMBL" id="KCZ79927.1"/>
    </source>
</evidence>
<dbReference type="VEuPathDB" id="MicrosporidiaDB:H312_02682"/>
<name>A0A059EYI6_9MICR</name>